<evidence type="ECO:0000256" key="3">
    <source>
        <dbReference type="ARBA" id="ARBA00022448"/>
    </source>
</evidence>
<feature type="chain" id="PRO_5015631760" evidence="10">
    <location>
        <begin position="38"/>
        <end position="842"/>
    </location>
</feature>
<evidence type="ECO:0000313" key="13">
    <source>
        <dbReference type="EMBL" id="PSR46095.1"/>
    </source>
</evidence>
<feature type="signal peptide" evidence="10">
    <location>
        <begin position="1"/>
        <end position="37"/>
    </location>
</feature>
<dbReference type="Gene3D" id="2.60.40.3110">
    <property type="match status" value="1"/>
</dbReference>
<evidence type="ECO:0000256" key="8">
    <source>
        <dbReference type="ARBA" id="ARBA00023237"/>
    </source>
</evidence>
<dbReference type="InterPro" id="IPR000015">
    <property type="entry name" value="Fimb_usher"/>
</dbReference>
<dbReference type="SUPFAM" id="SSF141729">
    <property type="entry name" value="FimD N-terminal domain-like"/>
    <property type="match status" value="1"/>
</dbReference>
<evidence type="ECO:0000256" key="9">
    <source>
        <dbReference type="RuleBase" id="RU003884"/>
    </source>
</evidence>
<dbReference type="PANTHER" id="PTHR30451:SF4">
    <property type="entry name" value="OUTER MEMBRANE USHER PROTEIN YQIG-RELATED"/>
    <property type="match status" value="1"/>
</dbReference>
<comment type="similarity">
    <text evidence="2 9">Belongs to the fimbrial export usher family.</text>
</comment>
<dbReference type="Gene3D" id="2.60.40.2070">
    <property type="match status" value="1"/>
</dbReference>
<keyword evidence="5 9" id="KW-0812">Transmembrane</keyword>
<keyword evidence="6 10" id="KW-0732">Signal</keyword>
<dbReference type="GO" id="GO:0009297">
    <property type="term" value="P:pilus assembly"/>
    <property type="evidence" value="ECO:0007669"/>
    <property type="project" value="InterPro"/>
</dbReference>
<dbReference type="FunFam" id="2.60.40.3110:FF:000001">
    <property type="entry name" value="Putative fimbrial outer membrane usher"/>
    <property type="match status" value="1"/>
</dbReference>
<dbReference type="InterPro" id="IPR018030">
    <property type="entry name" value="Fimbrial_membr_usher_CS"/>
</dbReference>
<name>A0A2T2Y0N5_9ENTR</name>
<keyword evidence="7 9" id="KW-0472">Membrane</keyword>
<proteinExistence type="inferred from homology"/>
<evidence type="ECO:0000256" key="1">
    <source>
        <dbReference type="ARBA" id="ARBA00004571"/>
    </source>
</evidence>
<organism evidence="13 14">
    <name type="scientific">Kluyvera genomosp. 2</name>
    <dbReference type="NCBI Taxonomy" id="2774054"/>
    <lineage>
        <taxon>Bacteria</taxon>
        <taxon>Pseudomonadati</taxon>
        <taxon>Pseudomonadota</taxon>
        <taxon>Gammaproteobacteria</taxon>
        <taxon>Enterobacterales</taxon>
        <taxon>Enterobacteriaceae</taxon>
        <taxon>Kluyvera</taxon>
    </lineage>
</organism>
<dbReference type="RefSeq" id="WP_106927653.1">
    <property type="nucleotide sequence ID" value="NZ_CABMMU010000010.1"/>
</dbReference>
<evidence type="ECO:0000256" key="5">
    <source>
        <dbReference type="ARBA" id="ARBA00022692"/>
    </source>
</evidence>
<dbReference type="PANTHER" id="PTHR30451">
    <property type="entry name" value="OUTER MEMBRANE USHER PROTEIN"/>
    <property type="match status" value="1"/>
</dbReference>
<keyword evidence="9" id="KW-1029">Fimbrium biogenesis</keyword>
<dbReference type="InterPro" id="IPR037224">
    <property type="entry name" value="PapC_N_sf"/>
</dbReference>
<dbReference type="EMBL" id="PYHO01000010">
    <property type="protein sequence ID" value="PSR46095.1"/>
    <property type="molecule type" value="Genomic_DNA"/>
</dbReference>
<dbReference type="Pfam" id="PF00577">
    <property type="entry name" value="Usher"/>
    <property type="match status" value="1"/>
</dbReference>
<keyword evidence="4" id="KW-1134">Transmembrane beta strand</keyword>
<sequence length="842" mass="93053">MRTSIAVRLTPKKLSLLIKQSLYSACLFASLSSPLYAVEFNTEMIDAEDKQNIDLSQFEKKGYISPGSYLVSVQINKNTLPRSYSLTWIKADNESGSQLCLNKDQLAEFGFAEAFIETLQPIAQSACADLSHTPELVTRLDKASMVLTLIVPQAWMKYQAKNWTPPEYWDDGIAGLLLDYNLYASQYAPNHGDSSQNISSYGTLGFNLGAWRLRSDYQYDQSFIEHKATTNTSSLPRTYLFRPLPSLASKLTLGQYDLSSDLYDTFHFTGLSLESDEQMLPPDLRGYAPQISGIAQTNAKVTVSQNGRTLYQTTVSPGPFTISDLGNALQGQLDVTVEEEDGRKSTFQVGSASIPFLTRKGQLRYKVSTGKPTSTTHNDINNPMFLTGEASWGWLSNVSLYGGAIFTADDYQALTSGLGFNLNQFGSLSFDITGAEANLRNNDLGKQKGFSYRANYSKRFEETNSQITFAGYRFSDREYVTMSEYIDSRDGNDNNGNEKESYVLSFNQYIAPLALNTYLNITRNTYWDSVTNTNYSLSVNHSFDIGDFKSISASLAVSRVRWDNNEENQYYFSLTVPLASSRNVSYSLQRYGDDATSQTATWYDGSSRNNPWNLSVSGTDHEFSDGKSAMRGNYQHYSPYGRFNLNGSIQPSSYRSFSTSWNGSFTATRFGAALHDYSPGNSSRVMVDADGIADVEVNNNLSVTNLFGIAVVPSVGNYTTATVMVNSNKLPEGVDVNNSVIRTTLTEGAIGYMPLRAIKGYQIVGVIRLEDGHYPPLGVTVSDKDSGRDAGLVADDGYVYLSGVQENSTLTLKWADKTCEITPPNSSNTDGQAVILPCKLPH</sequence>
<dbReference type="InterPro" id="IPR042186">
    <property type="entry name" value="FimD_plug_dom"/>
</dbReference>
<gene>
    <name evidence="13" type="ORF">C8256_13785</name>
</gene>
<dbReference type="AlphaFoldDB" id="A0A2T2Y0N5"/>
<comment type="caution">
    <text evidence="13">The sequence shown here is derived from an EMBL/GenBank/DDBJ whole genome shotgun (WGS) entry which is preliminary data.</text>
</comment>
<feature type="domain" description="PapC-like C-terminal" evidence="11">
    <location>
        <begin position="767"/>
        <end position="821"/>
    </location>
</feature>
<comment type="subcellular location">
    <subcellularLocation>
        <location evidence="1 9">Cell outer membrane</location>
        <topology evidence="1 9">Multi-pass membrane protein</topology>
    </subcellularLocation>
</comment>
<feature type="domain" description="PapC N-terminal" evidence="12">
    <location>
        <begin position="39"/>
        <end position="183"/>
    </location>
</feature>
<dbReference type="Pfam" id="PF13953">
    <property type="entry name" value="PapC_C"/>
    <property type="match status" value="1"/>
</dbReference>
<dbReference type="Gene3D" id="2.60.40.2610">
    <property type="entry name" value="Outer membrane usher protein FimD, plug domain"/>
    <property type="match status" value="1"/>
</dbReference>
<dbReference type="Pfam" id="PF13954">
    <property type="entry name" value="PapC_N"/>
    <property type="match status" value="1"/>
</dbReference>
<keyword evidence="3 9" id="KW-0813">Transport</keyword>
<evidence type="ECO:0000256" key="4">
    <source>
        <dbReference type="ARBA" id="ARBA00022452"/>
    </source>
</evidence>
<accession>A0A2T2Y0N5</accession>
<keyword evidence="8 9" id="KW-0998">Cell outer membrane</keyword>
<dbReference type="GO" id="GO:0009279">
    <property type="term" value="C:cell outer membrane"/>
    <property type="evidence" value="ECO:0007669"/>
    <property type="project" value="UniProtKB-SubCell"/>
</dbReference>
<evidence type="ECO:0000256" key="10">
    <source>
        <dbReference type="SAM" id="SignalP"/>
    </source>
</evidence>
<keyword evidence="14" id="KW-1185">Reference proteome</keyword>
<dbReference type="PROSITE" id="PS01151">
    <property type="entry name" value="FIMBRIAL_USHER"/>
    <property type="match status" value="1"/>
</dbReference>
<dbReference type="InterPro" id="IPR025885">
    <property type="entry name" value="PapC_N"/>
</dbReference>
<reference evidence="13 14" key="1">
    <citation type="submission" date="2018-03" db="EMBL/GenBank/DDBJ databases">
        <title>First report of an OXA-48+CTX-M-M-producing Kluyvera ascorbata clone recovered from patients admitted in a University Hospital in Madrid, Spain.</title>
        <authorList>
            <person name="Hernandez-Garcia M."/>
            <person name="Leon-Sampedro R."/>
            <person name="Perez-Viso B."/>
            <person name="Morosini M.I."/>
            <person name="Lopez-Fresnena N."/>
            <person name="Coque T.M."/>
            <person name="Bonten M."/>
            <person name="Malhotra-Kumar S."/>
            <person name="Ruiz-Garbajosa P."/>
            <person name="Canton R."/>
        </authorList>
    </citation>
    <scope>NUCLEOTIDE SEQUENCE [LARGE SCALE GENOMIC DNA]</scope>
    <source>
        <strain evidence="13 14">KA2</strain>
    </source>
</reference>
<dbReference type="Gene3D" id="3.10.20.410">
    <property type="match status" value="1"/>
</dbReference>
<dbReference type="InterPro" id="IPR043142">
    <property type="entry name" value="PapC-like_C_sf"/>
</dbReference>
<evidence type="ECO:0000256" key="7">
    <source>
        <dbReference type="ARBA" id="ARBA00023136"/>
    </source>
</evidence>
<dbReference type="Proteomes" id="UP000240892">
    <property type="component" value="Unassembled WGS sequence"/>
</dbReference>
<evidence type="ECO:0000313" key="14">
    <source>
        <dbReference type="Proteomes" id="UP000240892"/>
    </source>
</evidence>
<evidence type="ECO:0000259" key="11">
    <source>
        <dbReference type="Pfam" id="PF13953"/>
    </source>
</evidence>
<evidence type="ECO:0000259" key="12">
    <source>
        <dbReference type="Pfam" id="PF13954"/>
    </source>
</evidence>
<protein>
    <submittedName>
        <fullName evidence="13">Fimbrial protein</fullName>
    </submittedName>
</protein>
<evidence type="ECO:0000256" key="2">
    <source>
        <dbReference type="ARBA" id="ARBA00008064"/>
    </source>
</evidence>
<evidence type="ECO:0000256" key="6">
    <source>
        <dbReference type="ARBA" id="ARBA00022729"/>
    </source>
</evidence>
<dbReference type="InterPro" id="IPR025949">
    <property type="entry name" value="PapC-like_C"/>
</dbReference>
<dbReference type="GO" id="GO:0015473">
    <property type="term" value="F:fimbrial usher porin activity"/>
    <property type="evidence" value="ECO:0007669"/>
    <property type="project" value="InterPro"/>
</dbReference>